<protein>
    <recommendedName>
        <fullName evidence="5">Zn(2)-C6 fungal-type domain-containing protein</fullName>
    </recommendedName>
</protein>
<gene>
    <name evidence="6" type="ORF">EJ05DRAFT_509783</name>
</gene>
<dbReference type="GO" id="GO:0000981">
    <property type="term" value="F:DNA-binding transcription factor activity, RNA polymerase II-specific"/>
    <property type="evidence" value="ECO:0007669"/>
    <property type="project" value="InterPro"/>
</dbReference>
<dbReference type="PANTHER" id="PTHR47256">
    <property type="entry name" value="ZN(II)2CYS6 TRANSCRIPTION FACTOR (EUROFUNG)-RELATED"/>
    <property type="match status" value="1"/>
</dbReference>
<organism evidence="6 7">
    <name type="scientific">Pseudovirgaria hyperparasitica</name>
    <dbReference type="NCBI Taxonomy" id="470096"/>
    <lineage>
        <taxon>Eukaryota</taxon>
        <taxon>Fungi</taxon>
        <taxon>Dikarya</taxon>
        <taxon>Ascomycota</taxon>
        <taxon>Pezizomycotina</taxon>
        <taxon>Dothideomycetes</taxon>
        <taxon>Dothideomycetes incertae sedis</taxon>
        <taxon>Acrospermales</taxon>
        <taxon>Acrospermaceae</taxon>
        <taxon>Pseudovirgaria</taxon>
    </lineage>
</organism>
<evidence type="ECO:0000313" key="6">
    <source>
        <dbReference type="EMBL" id="KAF2758893.1"/>
    </source>
</evidence>
<sequence>MESSARPLFPGTPWKTGGSGSSDGRDTPLWELPKKRKDLARLACDSCRKKKVKCDAQLPKCTLCQTHNRTCNYAGDPGITRTESLKRKNESLQQRVEVLEKFMQFLRSRPEPEVLAILQRMKTSPGNVDLSTLMDFVSFGDLLVGLNGNGIPGHQTPKRSGASPTLAELASKISNLSDTDQARFLQATHEKLDTMTHGSPSPAPVSSATTRRFDALVADPIVEFDPSAYTAVTTDRRLASHLVSLFITWDHTYSVLIPFQLFIRDLKNGQSSAFTNKFLVNMVLSCACLHASADSMKMGSGIDDANVLSESFFQEAKAHWDAELGRSSLANVQALHLMHLRYGILGQDKMGNLVTNQVIAMSHNLNLHNGAEHVGMSFEERQGRRIIAWGLFSSNATTYLAYLKRSSLPTTKALRPDPVALRIRPEEWTPYPSISTPIPANRPTYFEARCDLGVLTCEALEFISTRNDALTKEDANTAKSIFDKLSSWKSNLEEGLRPDSDAPPYVFTLHMLYHVVELVLSGIFRTGSTSEDQKQSELVYLKAATNFGTLISRHRRSYGSKRGCPGLLYFACVCLSALLSLVIEHKDLANLIHEVLLVAVNLSHRVKIGRGMLRVMAEQVEAFPPETVKPETSALFRDVKVNIWKPGDHQSYSSAWQEFSGGMSGLTSNQDMKVHELTSLLEALSAKESEGSPR</sequence>
<dbReference type="CDD" id="cd00067">
    <property type="entry name" value="GAL4"/>
    <property type="match status" value="1"/>
</dbReference>
<dbReference type="GO" id="GO:0006351">
    <property type="term" value="P:DNA-templated transcription"/>
    <property type="evidence" value="ECO:0007669"/>
    <property type="project" value="InterPro"/>
</dbReference>
<reference evidence="6" key="1">
    <citation type="journal article" date="2020" name="Stud. Mycol.">
        <title>101 Dothideomycetes genomes: a test case for predicting lifestyles and emergence of pathogens.</title>
        <authorList>
            <person name="Haridas S."/>
            <person name="Albert R."/>
            <person name="Binder M."/>
            <person name="Bloem J."/>
            <person name="Labutti K."/>
            <person name="Salamov A."/>
            <person name="Andreopoulos B."/>
            <person name="Baker S."/>
            <person name="Barry K."/>
            <person name="Bills G."/>
            <person name="Bluhm B."/>
            <person name="Cannon C."/>
            <person name="Castanera R."/>
            <person name="Culley D."/>
            <person name="Daum C."/>
            <person name="Ezra D."/>
            <person name="Gonzalez J."/>
            <person name="Henrissat B."/>
            <person name="Kuo A."/>
            <person name="Liang C."/>
            <person name="Lipzen A."/>
            <person name="Lutzoni F."/>
            <person name="Magnuson J."/>
            <person name="Mondo S."/>
            <person name="Nolan M."/>
            <person name="Ohm R."/>
            <person name="Pangilinan J."/>
            <person name="Park H.-J."/>
            <person name="Ramirez L."/>
            <person name="Alfaro M."/>
            <person name="Sun H."/>
            <person name="Tritt A."/>
            <person name="Yoshinaga Y."/>
            <person name="Zwiers L.-H."/>
            <person name="Turgeon B."/>
            <person name="Goodwin S."/>
            <person name="Spatafora J."/>
            <person name="Crous P."/>
            <person name="Grigoriev I."/>
        </authorList>
    </citation>
    <scope>NUCLEOTIDE SEQUENCE</scope>
    <source>
        <strain evidence="6">CBS 121739</strain>
    </source>
</reference>
<feature type="domain" description="Zn(2)-C6 fungal-type" evidence="5">
    <location>
        <begin position="43"/>
        <end position="73"/>
    </location>
</feature>
<evidence type="ECO:0000256" key="2">
    <source>
        <dbReference type="ARBA" id="ARBA00023242"/>
    </source>
</evidence>
<dbReference type="RefSeq" id="XP_033601344.1">
    <property type="nucleotide sequence ID" value="XM_033748122.1"/>
</dbReference>
<evidence type="ECO:0000256" key="4">
    <source>
        <dbReference type="SAM" id="MobiDB-lite"/>
    </source>
</evidence>
<dbReference type="InterPro" id="IPR036864">
    <property type="entry name" value="Zn2-C6_fun-type_DNA-bd_sf"/>
</dbReference>
<dbReference type="GO" id="GO:0003677">
    <property type="term" value="F:DNA binding"/>
    <property type="evidence" value="ECO:0007669"/>
    <property type="project" value="InterPro"/>
</dbReference>
<evidence type="ECO:0000256" key="3">
    <source>
        <dbReference type="SAM" id="Coils"/>
    </source>
</evidence>
<keyword evidence="7" id="KW-1185">Reference proteome</keyword>
<dbReference type="Gene3D" id="4.10.240.10">
    <property type="entry name" value="Zn(2)-C6 fungal-type DNA-binding domain"/>
    <property type="match status" value="1"/>
</dbReference>
<dbReference type="SUPFAM" id="SSF57701">
    <property type="entry name" value="Zn2/Cys6 DNA-binding domain"/>
    <property type="match status" value="1"/>
</dbReference>
<keyword evidence="1" id="KW-0479">Metal-binding</keyword>
<dbReference type="Pfam" id="PF00172">
    <property type="entry name" value="Zn_clus"/>
    <property type="match status" value="1"/>
</dbReference>
<proteinExistence type="predicted"/>
<dbReference type="CDD" id="cd12148">
    <property type="entry name" value="fungal_TF_MHR"/>
    <property type="match status" value="1"/>
</dbReference>
<dbReference type="InterPro" id="IPR053187">
    <property type="entry name" value="Notoamide_regulator"/>
</dbReference>
<dbReference type="PROSITE" id="PS00463">
    <property type="entry name" value="ZN2_CY6_FUNGAL_1"/>
    <property type="match status" value="1"/>
</dbReference>
<dbReference type="Proteomes" id="UP000799437">
    <property type="component" value="Unassembled WGS sequence"/>
</dbReference>
<dbReference type="OrthoDB" id="426882at2759"/>
<evidence type="ECO:0000256" key="1">
    <source>
        <dbReference type="ARBA" id="ARBA00022723"/>
    </source>
</evidence>
<dbReference type="InterPro" id="IPR001138">
    <property type="entry name" value="Zn2Cys6_DnaBD"/>
</dbReference>
<dbReference type="GO" id="GO:0008270">
    <property type="term" value="F:zinc ion binding"/>
    <property type="evidence" value="ECO:0007669"/>
    <property type="project" value="InterPro"/>
</dbReference>
<dbReference type="GeneID" id="54489176"/>
<dbReference type="SMART" id="SM00066">
    <property type="entry name" value="GAL4"/>
    <property type="match status" value="1"/>
</dbReference>
<dbReference type="InterPro" id="IPR007219">
    <property type="entry name" value="XnlR_reg_dom"/>
</dbReference>
<dbReference type="AlphaFoldDB" id="A0A6A6W8B6"/>
<name>A0A6A6W8B6_9PEZI</name>
<dbReference type="PANTHER" id="PTHR47256:SF3">
    <property type="entry name" value="ZN(II)2CYS6 TRANSCRIPTION FACTOR (EUROFUNG)"/>
    <property type="match status" value="1"/>
</dbReference>
<accession>A0A6A6W8B6</accession>
<dbReference type="EMBL" id="ML996570">
    <property type="protein sequence ID" value="KAF2758893.1"/>
    <property type="molecule type" value="Genomic_DNA"/>
</dbReference>
<evidence type="ECO:0000259" key="5">
    <source>
        <dbReference type="PROSITE" id="PS50048"/>
    </source>
</evidence>
<dbReference type="PROSITE" id="PS50048">
    <property type="entry name" value="ZN2_CY6_FUNGAL_2"/>
    <property type="match status" value="1"/>
</dbReference>
<keyword evidence="3" id="KW-0175">Coiled coil</keyword>
<keyword evidence="2" id="KW-0539">Nucleus</keyword>
<feature type="coiled-coil region" evidence="3">
    <location>
        <begin position="82"/>
        <end position="109"/>
    </location>
</feature>
<evidence type="ECO:0000313" key="7">
    <source>
        <dbReference type="Proteomes" id="UP000799437"/>
    </source>
</evidence>
<feature type="region of interest" description="Disordered" evidence="4">
    <location>
        <begin position="1"/>
        <end position="30"/>
    </location>
</feature>
<dbReference type="Pfam" id="PF04082">
    <property type="entry name" value="Fungal_trans"/>
    <property type="match status" value="1"/>
</dbReference>